<dbReference type="Proteomes" id="UP000317043">
    <property type="component" value="Unassembled WGS sequence"/>
</dbReference>
<gene>
    <name evidence="1" type="ORF">FB566_0540</name>
</gene>
<dbReference type="EMBL" id="VFOW01000001">
    <property type="protein sequence ID" value="TQL75048.1"/>
    <property type="molecule type" value="Genomic_DNA"/>
</dbReference>
<dbReference type="RefSeq" id="WP_142034615.1">
    <property type="nucleotide sequence ID" value="NZ_JBHTGS010000002.1"/>
</dbReference>
<dbReference type="AlphaFoldDB" id="A0A543AR34"/>
<keyword evidence="2" id="KW-1185">Reference proteome</keyword>
<dbReference type="InParanoid" id="A0A543AR34"/>
<comment type="caution">
    <text evidence="1">The sequence shown here is derived from an EMBL/GenBank/DDBJ whole genome shotgun (WGS) entry which is preliminary data.</text>
</comment>
<accession>A0A543AR34</accession>
<reference evidence="1 2" key="1">
    <citation type="submission" date="2019-06" db="EMBL/GenBank/DDBJ databases">
        <title>Sequencing the genomes of 1000 actinobacteria strains.</title>
        <authorList>
            <person name="Klenk H.-P."/>
        </authorList>
    </citation>
    <scope>NUCLEOTIDE SEQUENCE [LARGE SCALE GENOMIC DNA]</scope>
    <source>
        <strain evidence="1 2">DSM 45928</strain>
    </source>
</reference>
<protein>
    <submittedName>
        <fullName evidence="1">Uncharacterized protein</fullName>
    </submittedName>
</protein>
<dbReference type="OrthoDB" id="7063430at2"/>
<evidence type="ECO:0000313" key="2">
    <source>
        <dbReference type="Proteomes" id="UP000317043"/>
    </source>
</evidence>
<evidence type="ECO:0000313" key="1">
    <source>
        <dbReference type="EMBL" id="TQL75048.1"/>
    </source>
</evidence>
<sequence>MKRVLVIGAWRSHVAGGCCAASVEALGEKAAPPDEECSRWAAVYLAVKKAVPIGVDVQLVDPRNSLFLIPAVYRDARRAGHHRIRAVAVAVRATTPQTLVVDGVVVARSVDLTPDQAVRLLPMHSPAR</sequence>
<proteinExistence type="predicted"/>
<name>A0A543AR34_9ACTN</name>
<organism evidence="1 2">
    <name type="scientific">Stackebrandtia endophytica</name>
    <dbReference type="NCBI Taxonomy" id="1496996"/>
    <lineage>
        <taxon>Bacteria</taxon>
        <taxon>Bacillati</taxon>
        <taxon>Actinomycetota</taxon>
        <taxon>Actinomycetes</taxon>
        <taxon>Glycomycetales</taxon>
        <taxon>Glycomycetaceae</taxon>
        <taxon>Stackebrandtia</taxon>
    </lineage>
</organism>